<dbReference type="AlphaFoldDB" id="A0ABD3M8J4"/>
<evidence type="ECO:0000313" key="1">
    <source>
        <dbReference type="EMBL" id="KAL3760405.1"/>
    </source>
</evidence>
<evidence type="ECO:0000313" key="2">
    <source>
        <dbReference type="Proteomes" id="UP001530293"/>
    </source>
</evidence>
<protein>
    <submittedName>
        <fullName evidence="1">Uncharacterized protein</fullName>
    </submittedName>
</protein>
<name>A0ABD3M8J4_9STRA</name>
<dbReference type="Proteomes" id="UP001530293">
    <property type="component" value="Unassembled WGS sequence"/>
</dbReference>
<comment type="caution">
    <text evidence="1">The sequence shown here is derived from an EMBL/GenBank/DDBJ whole genome shotgun (WGS) entry which is preliminary data.</text>
</comment>
<keyword evidence="2" id="KW-1185">Reference proteome</keyword>
<organism evidence="1 2">
    <name type="scientific">Discostella pseudostelligera</name>
    <dbReference type="NCBI Taxonomy" id="259834"/>
    <lineage>
        <taxon>Eukaryota</taxon>
        <taxon>Sar</taxon>
        <taxon>Stramenopiles</taxon>
        <taxon>Ochrophyta</taxon>
        <taxon>Bacillariophyta</taxon>
        <taxon>Coscinodiscophyceae</taxon>
        <taxon>Thalassiosirophycidae</taxon>
        <taxon>Stephanodiscales</taxon>
        <taxon>Stephanodiscaceae</taxon>
        <taxon>Discostella</taxon>
    </lineage>
</organism>
<gene>
    <name evidence="1" type="ORF">ACHAWU_005940</name>
</gene>
<reference evidence="1 2" key="1">
    <citation type="submission" date="2024-10" db="EMBL/GenBank/DDBJ databases">
        <title>Updated reference genomes for cyclostephanoid diatoms.</title>
        <authorList>
            <person name="Roberts W.R."/>
            <person name="Alverson A.J."/>
        </authorList>
    </citation>
    <scope>NUCLEOTIDE SEQUENCE [LARGE SCALE GENOMIC DNA]</scope>
    <source>
        <strain evidence="1 2">AJA232-27</strain>
    </source>
</reference>
<dbReference type="EMBL" id="JALLBG020000186">
    <property type="protein sequence ID" value="KAL3760405.1"/>
    <property type="molecule type" value="Genomic_DNA"/>
</dbReference>
<accession>A0ABD3M8J4</accession>
<sequence length="131" mass="14217">MSFGAMQYSGGQASEGQGGYYGSGGARASIKVETEHRPEMVALAADVENLTLVMEEIDKLDAMLEEEKELHAGKGVTGKALEISSKIKKIMTSADVMDCLNRLEVEGEPVWGLSCEERDLVYAARQKVNEC</sequence>
<proteinExistence type="predicted"/>